<sequence>MTAAKSGPSNRTPIFCVEYFDKFQNLHSCFTCTNHVYCEVRGRCRRSCAKNRPTDCCTHLHIHTKMFALRRTLATGVRQVAARRTFSSALVLRNENKQVEALQKEFEQVKGFDDLLPAGAPEGTVPTEANQATGLERFEYLAKVAGVEPFDMAPLDASRLGTMKDPIMVPSLEPMRYAFLLLGALVTPLTLTRLCGCGFTRMDLTPAASSVVPFTSLTTPVTQMLTPTTTKFDTSEWGRMLRFRSLLISRGAIAGPERCAVIF</sequence>
<protein>
    <submittedName>
        <fullName evidence="1">Uncharacterized protein</fullName>
    </submittedName>
</protein>
<organism evidence="1 2">
    <name type="scientific">Saitoella complicata (strain BCRC 22490 / CBS 7301 / JCM 7358 / NBRC 10748 / NRRL Y-17804)</name>
    <dbReference type="NCBI Taxonomy" id="698492"/>
    <lineage>
        <taxon>Eukaryota</taxon>
        <taxon>Fungi</taxon>
        <taxon>Dikarya</taxon>
        <taxon>Ascomycota</taxon>
        <taxon>Taphrinomycotina</taxon>
        <taxon>Taphrinomycotina incertae sedis</taxon>
        <taxon>Saitoella</taxon>
    </lineage>
</organism>
<reference evidence="1 2" key="1">
    <citation type="journal article" date="2011" name="J. Gen. Appl. Microbiol.">
        <title>Draft genome sequencing of the enigmatic yeast Saitoella complicata.</title>
        <authorList>
            <person name="Nishida H."/>
            <person name="Hamamoto M."/>
            <person name="Sugiyama J."/>
        </authorList>
    </citation>
    <scope>NUCLEOTIDE SEQUENCE [LARGE SCALE GENOMIC DNA]</scope>
    <source>
        <strain evidence="1 2">NRRL Y-17804</strain>
    </source>
</reference>
<dbReference type="InterPro" id="IPR036972">
    <property type="entry name" value="Cyt_c_oxidase_su5b_sf"/>
</dbReference>
<dbReference type="STRING" id="698492.A0A0E9NKI2"/>
<dbReference type="Pfam" id="PF01215">
    <property type="entry name" value="COX5B"/>
    <property type="match status" value="1"/>
</dbReference>
<dbReference type="Gene3D" id="2.60.11.10">
    <property type="entry name" value="Cytochrome c oxidase, subunit Vb"/>
    <property type="match status" value="1"/>
</dbReference>
<evidence type="ECO:0000313" key="2">
    <source>
        <dbReference type="Proteomes" id="UP000033140"/>
    </source>
</evidence>
<evidence type="ECO:0000313" key="1">
    <source>
        <dbReference type="EMBL" id="GAO50211.1"/>
    </source>
</evidence>
<reference evidence="1 2" key="3">
    <citation type="journal article" date="2015" name="Genome Announc.">
        <title>Draft Genome Sequence of the Archiascomycetous Yeast Saitoella complicata.</title>
        <authorList>
            <person name="Yamauchi K."/>
            <person name="Kondo S."/>
            <person name="Hamamoto M."/>
            <person name="Takahashi Y."/>
            <person name="Ogura Y."/>
            <person name="Hayashi T."/>
            <person name="Nishida H."/>
        </authorList>
    </citation>
    <scope>NUCLEOTIDE SEQUENCE [LARGE SCALE GENOMIC DNA]</scope>
    <source>
        <strain evidence="1 2">NRRL Y-17804</strain>
    </source>
</reference>
<dbReference type="SUPFAM" id="SSF57802">
    <property type="entry name" value="Rubredoxin-like"/>
    <property type="match status" value="1"/>
</dbReference>
<dbReference type="EMBL" id="BACD03000030">
    <property type="protein sequence ID" value="GAO50211.1"/>
    <property type="molecule type" value="Genomic_DNA"/>
</dbReference>
<dbReference type="GO" id="GO:0045277">
    <property type="term" value="C:respiratory chain complex IV"/>
    <property type="evidence" value="ECO:0007669"/>
    <property type="project" value="InterPro"/>
</dbReference>
<dbReference type="Proteomes" id="UP000033140">
    <property type="component" value="Unassembled WGS sequence"/>
</dbReference>
<dbReference type="GO" id="GO:0005740">
    <property type="term" value="C:mitochondrial envelope"/>
    <property type="evidence" value="ECO:0007669"/>
    <property type="project" value="InterPro"/>
</dbReference>
<comment type="caution">
    <text evidence="1">The sequence shown here is derived from an EMBL/GenBank/DDBJ whole genome shotgun (WGS) entry which is preliminary data.</text>
</comment>
<gene>
    <name evidence="1" type="ORF">G7K_4343-t1</name>
</gene>
<proteinExistence type="predicted"/>
<name>A0A0E9NKI2_SAICN</name>
<dbReference type="PROSITE" id="PS51359">
    <property type="entry name" value="COX5B_2"/>
    <property type="match status" value="1"/>
</dbReference>
<keyword evidence="2" id="KW-1185">Reference proteome</keyword>
<dbReference type="GO" id="GO:0006123">
    <property type="term" value="P:mitochondrial electron transport, cytochrome c to oxygen"/>
    <property type="evidence" value="ECO:0007669"/>
    <property type="project" value="InterPro"/>
</dbReference>
<dbReference type="InterPro" id="IPR002124">
    <property type="entry name" value="Cyt_c_oxidase_su5b"/>
</dbReference>
<reference evidence="1 2" key="2">
    <citation type="journal article" date="2014" name="J. Gen. Appl. Microbiol.">
        <title>The early diverging ascomycetous budding yeast Saitoella complicata has three histone deacetylases belonging to the Clr6, Hos2, and Rpd3 lineages.</title>
        <authorList>
            <person name="Nishida H."/>
            <person name="Matsumoto T."/>
            <person name="Kondo S."/>
            <person name="Hamamoto M."/>
            <person name="Yoshikawa H."/>
        </authorList>
    </citation>
    <scope>NUCLEOTIDE SEQUENCE [LARGE SCALE GENOMIC DNA]</scope>
    <source>
        <strain evidence="1 2">NRRL Y-17804</strain>
    </source>
</reference>
<accession>A0A0E9NKI2</accession>
<dbReference type="AlphaFoldDB" id="A0A0E9NKI2"/>